<gene>
    <name evidence="1" type="ORF">MENT_LOCUS10669</name>
</gene>
<proteinExistence type="predicted"/>
<name>A0A6V7UB24_MELEN</name>
<organism evidence="1 2">
    <name type="scientific">Meloidogyne enterolobii</name>
    <name type="common">Root-knot nematode worm</name>
    <name type="synonym">Meloidogyne mayaguensis</name>
    <dbReference type="NCBI Taxonomy" id="390850"/>
    <lineage>
        <taxon>Eukaryota</taxon>
        <taxon>Metazoa</taxon>
        <taxon>Ecdysozoa</taxon>
        <taxon>Nematoda</taxon>
        <taxon>Chromadorea</taxon>
        <taxon>Rhabditida</taxon>
        <taxon>Tylenchina</taxon>
        <taxon>Tylenchomorpha</taxon>
        <taxon>Tylenchoidea</taxon>
        <taxon>Meloidogynidae</taxon>
        <taxon>Meloidogyninae</taxon>
        <taxon>Meloidogyne</taxon>
    </lineage>
</organism>
<dbReference type="AlphaFoldDB" id="A0A6V7UB24"/>
<dbReference type="Proteomes" id="UP000580250">
    <property type="component" value="Unassembled WGS sequence"/>
</dbReference>
<protein>
    <submittedName>
        <fullName evidence="1">Uncharacterized protein</fullName>
    </submittedName>
</protein>
<comment type="caution">
    <text evidence="1">The sequence shown here is derived from an EMBL/GenBank/DDBJ whole genome shotgun (WGS) entry which is preliminary data.</text>
</comment>
<sequence length="291" mass="34873">MNLLPVESKLDVFKCLNFYQLNNFQLSNRHFCEVIVNYNKELASKVFCSVELVANYVCKELQYDPNELDLALSAQNELKYQTAIQERMPLWLDHKSKSHVSMDDKTNEIANLLFESGETDGTSPKFLRLQLKRYPETIEEMLVFRHWLEKLSHCFIENFKVEQGFINPDILELFFGDSPLKFHTNRFYLIDKHCGFSTRGYELMYHHVVIHGYRGFYLDDFWRKMRGDLVKEEERYFQMEDPELENEEERYKVVEYKMFGVDNPQIHEMMYFCFPKDSKKMAIWQMGEVDG</sequence>
<evidence type="ECO:0000313" key="2">
    <source>
        <dbReference type="Proteomes" id="UP000580250"/>
    </source>
</evidence>
<dbReference type="EMBL" id="CAJEWN010000050">
    <property type="protein sequence ID" value="CAD2152237.1"/>
    <property type="molecule type" value="Genomic_DNA"/>
</dbReference>
<accession>A0A6V7UB24</accession>
<evidence type="ECO:0000313" key="1">
    <source>
        <dbReference type="EMBL" id="CAD2152237.1"/>
    </source>
</evidence>
<reference evidence="1 2" key="1">
    <citation type="submission" date="2020-08" db="EMBL/GenBank/DDBJ databases">
        <authorList>
            <person name="Koutsovoulos G."/>
            <person name="Danchin GJ E."/>
        </authorList>
    </citation>
    <scope>NUCLEOTIDE SEQUENCE [LARGE SCALE GENOMIC DNA]</scope>
</reference>